<keyword evidence="1" id="KW-0808">Transferase</keyword>
<dbReference type="SUPFAM" id="SSF55729">
    <property type="entry name" value="Acyl-CoA N-acyltransferases (Nat)"/>
    <property type="match status" value="1"/>
</dbReference>
<accession>A0A497F3N3</accession>
<name>A0A497F3N3_9CREN</name>
<reference evidence="4 5" key="1">
    <citation type="submission" date="2018-06" db="EMBL/GenBank/DDBJ databases">
        <title>Extensive metabolic versatility and redundancy in microbially diverse, dynamic hydrothermal sediments.</title>
        <authorList>
            <person name="Dombrowski N."/>
            <person name="Teske A."/>
            <person name="Baker B.J."/>
        </authorList>
    </citation>
    <scope>NUCLEOTIDE SEQUENCE [LARGE SCALE GENOMIC DNA]</scope>
    <source>
        <strain evidence="4">B20_G2</strain>
    </source>
</reference>
<proteinExistence type="predicted"/>
<dbReference type="PROSITE" id="PS51186">
    <property type="entry name" value="GNAT"/>
    <property type="match status" value="1"/>
</dbReference>
<dbReference type="InterPro" id="IPR000182">
    <property type="entry name" value="GNAT_dom"/>
</dbReference>
<dbReference type="Pfam" id="PF00583">
    <property type="entry name" value="Acetyltransf_1"/>
    <property type="match status" value="1"/>
</dbReference>
<feature type="domain" description="N-acetyltransferase" evidence="3">
    <location>
        <begin position="7"/>
        <end position="149"/>
    </location>
</feature>
<organism evidence="4 5">
    <name type="scientific">Thermoproteota archaeon</name>
    <dbReference type="NCBI Taxonomy" id="2056631"/>
    <lineage>
        <taxon>Archaea</taxon>
        <taxon>Thermoproteota</taxon>
    </lineage>
</organism>
<dbReference type="GO" id="GO:0016747">
    <property type="term" value="F:acyltransferase activity, transferring groups other than amino-acyl groups"/>
    <property type="evidence" value="ECO:0007669"/>
    <property type="project" value="InterPro"/>
</dbReference>
<protein>
    <recommendedName>
        <fullName evidence="3">N-acetyltransferase domain-containing protein</fullName>
    </recommendedName>
</protein>
<gene>
    <name evidence="4" type="ORF">DRJ26_02235</name>
</gene>
<comment type="caution">
    <text evidence="4">The sequence shown here is derived from an EMBL/GenBank/DDBJ whole genome shotgun (WGS) entry which is preliminary data.</text>
</comment>
<evidence type="ECO:0000256" key="1">
    <source>
        <dbReference type="ARBA" id="ARBA00022679"/>
    </source>
</evidence>
<dbReference type="EMBL" id="QMRA01000033">
    <property type="protein sequence ID" value="RLE54135.1"/>
    <property type="molecule type" value="Genomic_DNA"/>
</dbReference>
<dbReference type="Proteomes" id="UP000269499">
    <property type="component" value="Unassembled WGS sequence"/>
</dbReference>
<evidence type="ECO:0000313" key="5">
    <source>
        <dbReference type="Proteomes" id="UP000269499"/>
    </source>
</evidence>
<evidence type="ECO:0000256" key="2">
    <source>
        <dbReference type="ARBA" id="ARBA00023315"/>
    </source>
</evidence>
<evidence type="ECO:0000259" key="3">
    <source>
        <dbReference type="PROSITE" id="PS51186"/>
    </source>
</evidence>
<dbReference type="AlphaFoldDB" id="A0A497F3N3"/>
<dbReference type="Gene3D" id="3.40.630.30">
    <property type="match status" value="1"/>
</dbReference>
<dbReference type="CDD" id="cd04301">
    <property type="entry name" value="NAT_SF"/>
    <property type="match status" value="1"/>
</dbReference>
<dbReference type="PANTHER" id="PTHR43420">
    <property type="entry name" value="ACETYLTRANSFERASE"/>
    <property type="match status" value="1"/>
</dbReference>
<sequence length="338" mass="38252">MSIKEKLLVKEFEPEYISGLAELYKLLGSKLSSKLIQTWMKSRKYSKVLVALLGDKVIGKVTLDMAYKPYSEIVNLMVHPDYRGQGVGSRLVEECISLAESNGFTIQFLMADVSNVIAHKLYAKYGFIVGILLEKLASEKHVWLYRFSDNTFVNEFVRNHPLVEYSVSRSRVNLKGKMLYLMKWTDPITEDSLRVYLQGQAGQPLTGGTMPRITAVQVCKNSQEFTIITCEKHKTVEEASMELTISILNKSSEKICIEDIDQLIPSGIELIHGSLSCPFSVEPNEDVSIELKYKVSRKFDIPALSFTTVVLSYYIYVRQLFSSPIVVLAGFDRILSND</sequence>
<keyword evidence="2" id="KW-0012">Acyltransferase</keyword>
<dbReference type="InterPro" id="IPR050680">
    <property type="entry name" value="YpeA/RimI_acetyltransf"/>
</dbReference>
<evidence type="ECO:0000313" key="4">
    <source>
        <dbReference type="EMBL" id="RLE54135.1"/>
    </source>
</evidence>
<dbReference type="InterPro" id="IPR016181">
    <property type="entry name" value="Acyl_CoA_acyltransferase"/>
</dbReference>